<evidence type="ECO:0000313" key="2">
    <source>
        <dbReference type="EMBL" id="RVD91708.1"/>
    </source>
</evidence>
<keyword evidence="1" id="KW-0812">Transmembrane</keyword>
<dbReference type="AlphaFoldDB" id="A0A437AKV2"/>
<dbReference type="VEuPathDB" id="MicrosporidiaDB:TUBRATIS_18370"/>
<sequence>MGLVKAKKMLLIGLLIYFLIIVSCIILYLCISKNHSGDKGGTIQPKEKKRDSIKTDDLNLPFIYKFLGNETKKAEIFSENKQIFKKKEENGNKFEEINLLGDINLTESYFEDEDNKSEESIELFGYYEDIFH</sequence>
<evidence type="ECO:0000256" key="1">
    <source>
        <dbReference type="SAM" id="Phobius"/>
    </source>
</evidence>
<dbReference type="EMBL" id="RCSS01000439">
    <property type="protein sequence ID" value="RVD91708.1"/>
    <property type="molecule type" value="Genomic_DNA"/>
</dbReference>
<organism evidence="2 3">
    <name type="scientific">Tubulinosema ratisbonensis</name>
    <dbReference type="NCBI Taxonomy" id="291195"/>
    <lineage>
        <taxon>Eukaryota</taxon>
        <taxon>Fungi</taxon>
        <taxon>Fungi incertae sedis</taxon>
        <taxon>Microsporidia</taxon>
        <taxon>Tubulinosematoidea</taxon>
        <taxon>Tubulinosematidae</taxon>
        <taxon>Tubulinosema</taxon>
    </lineage>
</organism>
<reference evidence="2 3" key="1">
    <citation type="submission" date="2018-10" db="EMBL/GenBank/DDBJ databases">
        <title>Draft genome sequence of the microsporidian Tubulinosema ratisbonensis.</title>
        <authorList>
            <person name="Polonais V."/>
            <person name="Peyretaillade E."/>
            <person name="Niehus S."/>
            <person name="Wawrzyniak I."/>
            <person name="Franchet A."/>
            <person name="Gaspin C."/>
            <person name="Reichstadt M."/>
            <person name="Belser C."/>
            <person name="Labadie K."/>
            <person name="Delbac F."/>
            <person name="Ferrandon D."/>
        </authorList>
    </citation>
    <scope>NUCLEOTIDE SEQUENCE [LARGE SCALE GENOMIC DNA]</scope>
    <source>
        <strain evidence="2 3">Franzen</strain>
    </source>
</reference>
<evidence type="ECO:0000313" key="3">
    <source>
        <dbReference type="Proteomes" id="UP000282876"/>
    </source>
</evidence>
<keyword evidence="3" id="KW-1185">Reference proteome</keyword>
<gene>
    <name evidence="2" type="ORF">TUBRATIS_18370</name>
</gene>
<comment type="caution">
    <text evidence="2">The sequence shown here is derived from an EMBL/GenBank/DDBJ whole genome shotgun (WGS) entry which is preliminary data.</text>
</comment>
<name>A0A437AKV2_9MICR</name>
<feature type="transmembrane region" description="Helical" evidence="1">
    <location>
        <begin position="9"/>
        <end position="29"/>
    </location>
</feature>
<keyword evidence="1" id="KW-1133">Transmembrane helix</keyword>
<accession>A0A437AKV2</accession>
<proteinExistence type="predicted"/>
<protein>
    <submittedName>
        <fullName evidence="2">Uncharacterized protein</fullName>
    </submittedName>
</protein>
<keyword evidence="1" id="KW-0472">Membrane</keyword>
<dbReference type="PROSITE" id="PS51257">
    <property type="entry name" value="PROKAR_LIPOPROTEIN"/>
    <property type="match status" value="1"/>
</dbReference>
<dbReference type="Proteomes" id="UP000282876">
    <property type="component" value="Unassembled WGS sequence"/>
</dbReference>